<reference evidence="1" key="1">
    <citation type="submission" date="2019-02" db="EMBL/GenBank/DDBJ databases">
        <authorList>
            <person name="Gruber-Vodicka R. H."/>
            <person name="Seah K. B. B."/>
        </authorList>
    </citation>
    <scope>NUCLEOTIDE SEQUENCE</scope>
    <source>
        <strain evidence="1">BECK_M7</strain>
    </source>
</reference>
<dbReference type="PANTHER" id="PTHR42941:SF1">
    <property type="entry name" value="SLL1037 PROTEIN"/>
    <property type="match status" value="1"/>
</dbReference>
<dbReference type="EMBL" id="CAADFF010000061">
    <property type="protein sequence ID" value="VFJ94655.1"/>
    <property type="molecule type" value="Genomic_DNA"/>
</dbReference>
<evidence type="ECO:0000313" key="1">
    <source>
        <dbReference type="EMBL" id="VFJ94655.1"/>
    </source>
</evidence>
<sequence>MKQRKISFLLGGVLLAAILTFPSLSNAGGRIVFGGGPAGGTFQTVANAIQIYDPVKKSGLKVRAQSSAGSVENLRKVNSGKSHFGVVYAGHVYLGRNGKLKNDPRKYENVLVVSYLYGAPAQLVIHADSGIGSAKDLVGKKVGVGNAGSGAFANCELFFSHLGIWDKIERNAMGYNDAASAFGNKQLDAFWLFTALPSGAVIMAAQTNDIALVDLDKDAEESGFYEKYPYISKISIPTGTYKGVDTKTPSFHDSALWVAGADTPDEVVYKLLSLIYTKEGLAHMVGQKETFKEMSVETGIHGIITPLHPGAKKFWEEKGVWHSPATRTE</sequence>
<dbReference type="Gene3D" id="3.40.190.10">
    <property type="entry name" value="Periplasmic binding protein-like II"/>
    <property type="match status" value="2"/>
</dbReference>
<gene>
    <name evidence="1" type="ORF">BECKLFY1418B_GA0070995_106112</name>
</gene>
<dbReference type="SUPFAM" id="SSF53850">
    <property type="entry name" value="Periplasmic binding protein-like II"/>
    <property type="match status" value="1"/>
</dbReference>
<organism evidence="1">
    <name type="scientific">Candidatus Kentrum sp. LFY</name>
    <dbReference type="NCBI Taxonomy" id="2126342"/>
    <lineage>
        <taxon>Bacteria</taxon>
        <taxon>Pseudomonadati</taxon>
        <taxon>Pseudomonadota</taxon>
        <taxon>Gammaproteobacteria</taxon>
        <taxon>Candidatus Kentrum</taxon>
    </lineage>
</organism>
<accession>A0A450UQA4</accession>
<dbReference type="CDD" id="cd13520">
    <property type="entry name" value="PBP2_TAXI_TRAP"/>
    <property type="match status" value="1"/>
</dbReference>
<protein>
    <recommendedName>
        <fullName evidence="2">TRAP transporter solute receptor, TAXI family</fullName>
    </recommendedName>
</protein>
<name>A0A450UQA4_9GAMM</name>
<proteinExistence type="predicted"/>
<dbReference type="PANTHER" id="PTHR42941">
    <property type="entry name" value="SLL1037 PROTEIN"/>
    <property type="match status" value="1"/>
</dbReference>
<dbReference type="Pfam" id="PF16868">
    <property type="entry name" value="NMT1_3"/>
    <property type="match status" value="1"/>
</dbReference>
<evidence type="ECO:0008006" key="2">
    <source>
        <dbReference type="Google" id="ProtNLM"/>
    </source>
</evidence>
<dbReference type="InterPro" id="IPR011852">
    <property type="entry name" value="TRAP_TAXI"/>
</dbReference>
<dbReference type="NCBIfam" id="TIGR02122">
    <property type="entry name" value="TRAP_TAXI"/>
    <property type="match status" value="1"/>
</dbReference>
<dbReference type="AlphaFoldDB" id="A0A450UQA4"/>